<feature type="domain" description="C2" evidence="2">
    <location>
        <begin position="362"/>
        <end position="472"/>
    </location>
</feature>
<name>A0ABY7FF50_MYAAR</name>
<dbReference type="PANTHER" id="PTHR46129">
    <property type="entry name" value="SYNAPTOTAGMIN 14, ISOFORM D"/>
    <property type="match status" value="1"/>
</dbReference>
<feature type="compositionally biased region" description="Polar residues" evidence="1">
    <location>
        <begin position="148"/>
        <end position="173"/>
    </location>
</feature>
<dbReference type="InterPro" id="IPR043541">
    <property type="entry name" value="SYT14/14L/16"/>
</dbReference>
<dbReference type="SUPFAM" id="SSF49562">
    <property type="entry name" value="C2 domain (Calcium/lipid-binding domain, CaLB)"/>
    <property type="match status" value="2"/>
</dbReference>
<evidence type="ECO:0000313" key="4">
    <source>
        <dbReference type="Proteomes" id="UP001164746"/>
    </source>
</evidence>
<dbReference type="Proteomes" id="UP001164746">
    <property type="component" value="Chromosome 11"/>
</dbReference>
<protein>
    <submittedName>
        <fullName evidence="3">SYT16-like protein</fullName>
    </submittedName>
</protein>
<dbReference type="CDD" id="cd08389">
    <property type="entry name" value="C2A_Synaptotagmin-14_16"/>
    <property type="match status" value="1"/>
</dbReference>
<sequence>ASYAYNDDDTSSDSDDEVLKRFKSSQEATIKRSSSRYSHKAADSPTHVPHSPGRHPVNRNGSLDKSSPVHRDRMTIDNETAAPPAAPFQRSSKPSTPTTPISQTGPRVGKLIDMDSPKRASIPSSPASSKATSGDSGMVILHGDPSSDKQVLTQGEESGTGSANTPEGAQTFNNQAYDGTSVQESEQNTDEHLFDVSDLQNDIPLISKCGSIEVTFSYISRKGRMEVTIHQAQEIPAKERGGANNTQVRLLLLPTKKQRHKTKVKQGDNPGYEETFVFNKISEEDVSSFGVRFRLYGVERMRRERMIGESIIGFASLNLDQPSTHWVILEPRSNLSQGDSNADVASLSRSDASSTQSLQHGGMPELLLGLAYNGTTGRLSVEVIKGSYFRNMAMNRPPDTYVKLTLIAPNGKEVAHSKTSVRRGQPNPLFKETFMFQVALFQLADVTLMVSVYNKKSMKKKEMIGWFALEKK</sequence>
<feature type="region of interest" description="Disordered" evidence="1">
    <location>
        <begin position="336"/>
        <end position="359"/>
    </location>
</feature>
<dbReference type="Gene3D" id="2.60.40.150">
    <property type="entry name" value="C2 domain"/>
    <property type="match status" value="2"/>
</dbReference>
<dbReference type="EMBL" id="CP111022">
    <property type="protein sequence ID" value="WAR19602.1"/>
    <property type="molecule type" value="Genomic_DNA"/>
</dbReference>
<feature type="domain" description="C2" evidence="2">
    <location>
        <begin position="208"/>
        <end position="327"/>
    </location>
</feature>
<accession>A0ABY7FF50</accession>
<evidence type="ECO:0000313" key="3">
    <source>
        <dbReference type="EMBL" id="WAR19602.1"/>
    </source>
</evidence>
<dbReference type="InterPro" id="IPR000008">
    <property type="entry name" value="C2_dom"/>
</dbReference>
<feature type="compositionally biased region" description="Low complexity" evidence="1">
    <location>
        <begin position="119"/>
        <end position="136"/>
    </location>
</feature>
<dbReference type="PROSITE" id="PS50004">
    <property type="entry name" value="C2"/>
    <property type="match status" value="2"/>
</dbReference>
<organism evidence="3 4">
    <name type="scientific">Mya arenaria</name>
    <name type="common">Soft-shell clam</name>
    <dbReference type="NCBI Taxonomy" id="6604"/>
    <lineage>
        <taxon>Eukaryota</taxon>
        <taxon>Metazoa</taxon>
        <taxon>Spiralia</taxon>
        <taxon>Lophotrochozoa</taxon>
        <taxon>Mollusca</taxon>
        <taxon>Bivalvia</taxon>
        <taxon>Autobranchia</taxon>
        <taxon>Heteroconchia</taxon>
        <taxon>Euheterodonta</taxon>
        <taxon>Imparidentia</taxon>
        <taxon>Neoheterodontei</taxon>
        <taxon>Myida</taxon>
        <taxon>Myoidea</taxon>
        <taxon>Myidae</taxon>
        <taxon>Mya</taxon>
    </lineage>
</organism>
<feature type="compositionally biased region" description="Acidic residues" evidence="1">
    <location>
        <begin position="1"/>
        <end position="16"/>
    </location>
</feature>
<dbReference type="Pfam" id="PF00168">
    <property type="entry name" value="C2"/>
    <property type="match status" value="2"/>
</dbReference>
<reference evidence="3" key="1">
    <citation type="submission" date="2022-11" db="EMBL/GenBank/DDBJ databases">
        <title>Centuries of genome instability and evolution in soft-shell clam transmissible cancer (bioRxiv).</title>
        <authorList>
            <person name="Hart S.F.M."/>
            <person name="Yonemitsu M.A."/>
            <person name="Giersch R.M."/>
            <person name="Beal B.F."/>
            <person name="Arriagada G."/>
            <person name="Davis B.W."/>
            <person name="Ostrander E.A."/>
            <person name="Goff S.P."/>
            <person name="Metzger M.J."/>
        </authorList>
    </citation>
    <scope>NUCLEOTIDE SEQUENCE</scope>
    <source>
        <strain evidence="3">MELC-2E11</strain>
        <tissue evidence="3">Siphon/mantle</tissue>
    </source>
</reference>
<dbReference type="PANTHER" id="PTHR46129:SF2">
    <property type="entry name" value="SYNAPTOTAGMIN 14, ISOFORM D"/>
    <property type="match status" value="1"/>
</dbReference>
<gene>
    <name evidence="3" type="ORF">MAR_001440</name>
</gene>
<feature type="compositionally biased region" description="Polar residues" evidence="1">
    <location>
        <begin position="347"/>
        <end position="359"/>
    </location>
</feature>
<feature type="non-terminal residue" evidence="3">
    <location>
        <position position="472"/>
    </location>
</feature>
<proteinExistence type="predicted"/>
<keyword evidence="4" id="KW-1185">Reference proteome</keyword>
<dbReference type="SMART" id="SM00239">
    <property type="entry name" value="C2"/>
    <property type="match status" value="2"/>
</dbReference>
<evidence type="ECO:0000256" key="1">
    <source>
        <dbReference type="SAM" id="MobiDB-lite"/>
    </source>
</evidence>
<evidence type="ECO:0000259" key="2">
    <source>
        <dbReference type="PROSITE" id="PS50004"/>
    </source>
</evidence>
<feature type="region of interest" description="Disordered" evidence="1">
    <location>
        <begin position="1"/>
        <end position="173"/>
    </location>
</feature>
<feature type="compositionally biased region" description="Basic and acidic residues" evidence="1">
    <location>
        <begin position="67"/>
        <end position="76"/>
    </location>
</feature>
<feature type="compositionally biased region" description="Low complexity" evidence="1">
    <location>
        <begin position="91"/>
        <end position="106"/>
    </location>
</feature>
<dbReference type="InterPro" id="IPR035892">
    <property type="entry name" value="C2_domain_sf"/>
</dbReference>